<dbReference type="STRING" id="1314785.A0A165CV79"/>
<evidence type="ECO:0000256" key="1">
    <source>
        <dbReference type="ARBA" id="ARBA00022729"/>
    </source>
</evidence>
<evidence type="ECO:0000256" key="2">
    <source>
        <dbReference type="SAM" id="MobiDB-lite"/>
    </source>
</evidence>
<reference evidence="4 5" key="1">
    <citation type="journal article" date="2016" name="Mol. Biol. Evol.">
        <title>Comparative Genomics of Early-Diverging Mushroom-Forming Fungi Provides Insights into the Origins of Lignocellulose Decay Capabilities.</title>
        <authorList>
            <person name="Nagy L.G."/>
            <person name="Riley R."/>
            <person name="Tritt A."/>
            <person name="Adam C."/>
            <person name="Daum C."/>
            <person name="Floudas D."/>
            <person name="Sun H."/>
            <person name="Yadav J.S."/>
            <person name="Pangilinan J."/>
            <person name="Larsson K.H."/>
            <person name="Matsuura K."/>
            <person name="Barry K."/>
            <person name="Labutti K."/>
            <person name="Kuo R."/>
            <person name="Ohm R.A."/>
            <person name="Bhattacharya S.S."/>
            <person name="Shirouzu T."/>
            <person name="Yoshinaga Y."/>
            <person name="Martin F.M."/>
            <person name="Grigoriev I.V."/>
            <person name="Hibbett D.S."/>
        </authorList>
    </citation>
    <scope>NUCLEOTIDE SEQUENCE [LARGE SCALE GENOMIC DNA]</scope>
    <source>
        <strain evidence="4 5">93-53</strain>
    </source>
</reference>
<dbReference type="OrthoDB" id="623670at2759"/>
<dbReference type="InterPro" id="IPR036908">
    <property type="entry name" value="RlpA-like_sf"/>
</dbReference>
<dbReference type="InParanoid" id="A0A165CV79"/>
<dbReference type="EMBL" id="KV427643">
    <property type="protein sequence ID" value="KZT03488.1"/>
    <property type="molecule type" value="Genomic_DNA"/>
</dbReference>
<evidence type="ECO:0000313" key="5">
    <source>
        <dbReference type="Proteomes" id="UP000076871"/>
    </source>
</evidence>
<feature type="region of interest" description="Disordered" evidence="2">
    <location>
        <begin position="149"/>
        <end position="220"/>
    </location>
</feature>
<dbReference type="Gene3D" id="2.40.40.10">
    <property type="entry name" value="RlpA-like domain"/>
    <property type="match status" value="1"/>
</dbReference>
<keyword evidence="1 3" id="KW-0732">Signal</keyword>
<dbReference type="GeneID" id="63826593"/>
<keyword evidence="5" id="KW-1185">Reference proteome</keyword>
<evidence type="ECO:0008006" key="6">
    <source>
        <dbReference type="Google" id="ProtNLM"/>
    </source>
</evidence>
<dbReference type="InterPro" id="IPR051477">
    <property type="entry name" value="Expansin_CellWall"/>
</dbReference>
<dbReference type="Proteomes" id="UP000076871">
    <property type="component" value="Unassembled WGS sequence"/>
</dbReference>
<evidence type="ECO:0000313" key="4">
    <source>
        <dbReference type="EMBL" id="KZT03488.1"/>
    </source>
</evidence>
<proteinExistence type="predicted"/>
<dbReference type="AlphaFoldDB" id="A0A165CV79"/>
<dbReference type="PANTHER" id="PTHR31836">
    <property type="match status" value="1"/>
</dbReference>
<gene>
    <name evidence="4" type="ORF">LAESUDRAFT_729065</name>
</gene>
<dbReference type="SUPFAM" id="SSF50685">
    <property type="entry name" value="Barwin-like endoglucanases"/>
    <property type="match status" value="1"/>
</dbReference>
<feature type="signal peptide" evidence="3">
    <location>
        <begin position="1"/>
        <end position="21"/>
    </location>
</feature>
<organism evidence="4 5">
    <name type="scientific">Laetiporus sulphureus 93-53</name>
    <dbReference type="NCBI Taxonomy" id="1314785"/>
    <lineage>
        <taxon>Eukaryota</taxon>
        <taxon>Fungi</taxon>
        <taxon>Dikarya</taxon>
        <taxon>Basidiomycota</taxon>
        <taxon>Agaricomycotina</taxon>
        <taxon>Agaricomycetes</taxon>
        <taxon>Polyporales</taxon>
        <taxon>Laetiporus</taxon>
    </lineage>
</organism>
<dbReference type="PANTHER" id="PTHR31836:SF28">
    <property type="entry name" value="SRCR DOMAIN-CONTAINING PROTEIN-RELATED"/>
    <property type="match status" value="1"/>
</dbReference>
<dbReference type="CDD" id="cd22191">
    <property type="entry name" value="DPBB_RlpA_EXP_N-like"/>
    <property type="match status" value="1"/>
</dbReference>
<sequence length="301" mass="30441">MRSSTLLGYILASLVVPLVAAGHLNRFNLHRRHDALARNATSGLTNLAKRQSFSDARFTYYAVGLGACGQTNVPSDFIVALDSILYDASDECFKSITISYGGKSTTATIMDRCPGCPEGGLDLSEGLFEYFADTGEGVIYGEWSYAGSSPATTSSDTPTPTSTYVAPTTSSTYVPPPTTSSTSAYTPPTTSSTYTPPPTSSSSTHVDTPSTTSSSSSSSSVAEATSKAGSSAASSSVAASSSASSSGALISLAISASATLSAELSLPSSTGNSTSGDMLEQLNLALIGMAGLIAVGAEVSA</sequence>
<name>A0A165CV79_9APHY</name>
<dbReference type="RefSeq" id="XP_040761228.1">
    <property type="nucleotide sequence ID" value="XM_040909564.1"/>
</dbReference>
<evidence type="ECO:0000256" key="3">
    <source>
        <dbReference type="SAM" id="SignalP"/>
    </source>
</evidence>
<protein>
    <recommendedName>
        <fullName evidence="6">RlpA-like protein double-psi beta-barrel domain-containing protein</fullName>
    </recommendedName>
</protein>
<accession>A0A165CV79</accession>
<feature type="chain" id="PRO_5007856179" description="RlpA-like protein double-psi beta-barrel domain-containing protein" evidence="3">
    <location>
        <begin position="22"/>
        <end position="301"/>
    </location>
</feature>